<sequence>MNIGKRFIEESLELQKRKSPLIHCISNSLAIKDLLKGILCYCGIPLISNTIEDIEKLTYEADCLLINTDILTEQNVNEIERAIRVAFFRGIPIVLDISEVNLSFFRKETVLEFIGRYNIDVVKGTLEEFISLLGEEKSKLLNSETKIKDNLNLRIQLRSFSRKYNLVVVAEADDYYITDGFSEFYIEKQKSKIDEKTDSVVILSGLIAVGISSSYQKEQRIKGVLVAVMTITTAKKILEEKVIEEDKLSIENILTEIENIDAEKINKYSKISYLFVR</sequence>
<dbReference type="Proteomes" id="UP000264883">
    <property type="component" value="Chromosome"/>
</dbReference>
<dbReference type="Pfam" id="PF02110">
    <property type="entry name" value="HK"/>
    <property type="match status" value="1"/>
</dbReference>
<proteinExistence type="predicted"/>
<dbReference type="RefSeq" id="WP_119865572.1">
    <property type="nucleotide sequence ID" value="NZ_CP016786.1"/>
</dbReference>
<dbReference type="GO" id="GO:0009229">
    <property type="term" value="P:thiamine diphosphate biosynthetic process"/>
    <property type="evidence" value="ECO:0007669"/>
    <property type="project" value="UniProtKB-UniPathway"/>
</dbReference>
<dbReference type="PRINTS" id="PR01099">
    <property type="entry name" value="HYETHTZKNASE"/>
</dbReference>
<name>A0A343JD30_9CLOT</name>
<keyword evidence="5" id="KW-0808">Transferase</keyword>
<dbReference type="GO" id="GO:0000287">
    <property type="term" value="F:magnesium ion binding"/>
    <property type="evidence" value="ECO:0007669"/>
    <property type="project" value="InterPro"/>
</dbReference>
<evidence type="ECO:0000256" key="2">
    <source>
        <dbReference type="ARBA" id="ARBA00001946"/>
    </source>
</evidence>
<evidence type="ECO:0000256" key="3">
    <source>
        <dbReference type="ARBA" id="ARBA00004868"/>
    </source>
</evidence>
<keyword evidence="9" id="KW-0067">ATP-binding</keyword>
<comment type="catalytic activity">
    <reaction evidence="1">
        <text>5-(2-hydroxyethyl)-4-methylthiazole + ATP = 4-methyl-5-(2-phosphooxyethyl)-thiazole + ADP + H(+)</text>
        <dbReference type="Rhea" id="RHEA:24212"/>
        <dbReference type="ChEBI" id="CHEBI:15378"/>
        <dbReference type="ChEBI" id="CHEBI:17957"/>
        <dbReference type="ChEBI" id="CHEBI:30616"/>
        <dbReference type="ChEBI" id="CHEBI:58296"/>
        <dbReference type="ChEBI" id="CHEBI:456216"/>
        <dbReference type="EC" id="2.7.1.50"/>
    </reaction>
</comment>
<evidence type="ECO:0000256" key="5">
    <source>
        <dbReference type="ARBA" id="ARBA00022679"/>
    </source>
</evidence>
<dbReference type="UniPathway" id="UPA00060">
    <property type="reaction ID" value="UER00139"/>
</dbReference>
<keyword evidence="10" id="KW-0460">Magnesium</keyword>
<dbReference type="OrthoDB" id="9778146at2"/>
<comment type="pathway">
    <text evidence="3">Cofactor biosynthesis; thiamine diphosphate biosynthesis; 4-methyl-5-(2-phosphoethyl)-thiazole from 5-(2-hydroxyethyl)-4-methylthiazole: step 1/1.</text>
</comment>
<dbReference type="InterPro" id="IPR029056">
    <property type="entry name" value="Ribokinase-like"/>
</dbReference>
<evidence type="ECO:0000256" key="4">
    <source>
        <dbReference type="ARBA" id="ARBA00012129"/>
    </source>
</evidence>
<protein>
    <recommendedName>
        <fullName evidence="4">hydroxyethylthiazole kinase</fullName>
        <ecNumber evidence="4">2.7.1.50</ecNumber>
    </recommendedName>
</protein>
<dbReference type="InterPro" id="IPR000417">
    <property type="entry name" value="Hyethyz_kinase"/>
</dbReference>
<evidence type="ECO:0000256" key="7">
    <source>
        <dbReference type="ARBA" id="ARBA00022741"/>
    </source>
</evidence>
<gene>
    <name evidence="12" type="ORF">BEN51_08085</name>
</gene>
<keyword evidence="8" id="KW-0418">Kinase</keyword>
<keyword evidence="11" id="KW-0784">Thiamine biosynthesis</keyword>
<comment type="cofactor">
    <cofactor evidence="2">
        <name>Mg(2+)</name>
        <dbReference type="ChEBI" id="CHEBI:18420"/>
    </cofactor>
</comment>
<dbReference type="AlphaFoldDB" id="A0A343JD30"/>
<keyword evidence="6" id="KW-0479">Metal-binding</keyword>
<evidence type="ECO:0000256" key="8">
    <source>
        <dbReference type="ARBA" id="ARBA00022777"/>
    </source>
</evidence>
<dbReference type="SUPFAM" id="SSF53613">
    <property type="entry name" value="Ribokinase-like"/>
    <property type="match status" value="1"/>
</dbReference>
<organism evidence="12 13">
    <name type="scientific">Clostridium isatidis</name>
    <dbReference type="NCBI Taxonomy" id="182773"/>
    <lineage>
        <taxon>Bacteria</taxon>
        <taxon>Bacillati</taxon>
        <taxon>Bacillota</taxon>
        <taxon>Clostridia</taxon>
        <taxon>Eubacteriales</taxon>
        <taxon>Clostridiaceae</taxon>
        <taxon>Clostridium</taxon>
    </lineage>
</organism>
<evidence type="ECO:0000256" key="1">
    <source>
        <dbReference type="ARBA" id="ARBA00001771"/>
    </source>
</evidence>
<reference evidence="12 13" key="1">
    <citation type="submission" date="2016-08" db="EMBL/GenBank/DDBJ databases">
        <title>Complete Genome Sequence Of The Indigo Reducing Clostridium isatidis DSM15098.</title>
        <authorList>
            <person name="Little G.T."/>
            <person name="Minton N.P."/>
        </authorList>
    </citation>
    <scope>NUCLEOTIDE SEQUENCE [LARGE SCALE GENOMIC DNA]</scope>
    <source>
        <strain evidence="12 13">DSM 15098</strain>
    </source>
</reference>
<evidence type="ECO:0000256" key="6">
    <source>
        <dbReference type="ARBA" id="ARBA00022723"/>
    </source>
</evidence>
<dbReference type="GO" id="GO:0005524">
    <property type="term" value="F:ATP binding"/>
    <property type="evidence" value="ECO:0007669"/>
    <property type="project" value="UniProtKB-KW"/>
</dbReference>
<evidence type="ECO:0000313" key="12">
    <source>
        <dbReference type="EMBL" id="ASW43438.1"/>
    </source>
</evidence>
<dbReference type="GO" id="GO:0009228">
    <property type="term" value="P:thiamine biosynthetic process"/>
    <property type="evidence" value="ECO:0007669"/>
    <property type="project" value="UniProtKB-KW"/>
</dbReference>
<evidence type="ECO:0000256" key="11">
    <source>
        <dbReference type="ARBA" id="ARBA00022977"/>
    </source>
</evidence>
<keyword evidence="13" id="KW-1185">Reference proteome</keyword>
<keyword evidence="7" id="KW-0547">Nucleotide-binding</keyword>
<evidence type="ECO:0000256" key="10">
    <source>
        <dbReference type="ARBA" id="ARBA00022842"/>
    </source>
</evidence>
<dbReference type="KEGG" id="cia:BEN51_08085"/>
<evidence type="ECO:0000256" key="9">
    <source>
        <dbReference type="ARBA" id="ARBA00022840"/>
    </source>
</evidence>
<accession>A0A343JD30</accession>
<dbReference type="GO" id="GO:0004417">
    <property type="term" value="F:hydroxyethylthiazole kinase activity"/>
    <property type="evidence" value="ECO:0007669"/>
    <property type="project" value="UniProtKB-EC"/>
</dbReference>
<dbReference type="Gene3D" id="3.40.1190.20">
    <property type="match status" value="1"/>
</dbReference>
<evidence type="ECO:0000313" key="13">
    <source>
        <dbReference type="Proteomes" id="UP000264883"/>
    </source>
</evidence>
<dbReference type="EC" id="2.7.1.50" evidence="4"/>
<dbReference type="EMBL" id="CP016786">
    <property type="protein sequence ID" value="ASW43438.1"/>
    <property type="molecule type" value="Genomic_DNA"/>
</dbReference>